<evidence type="ECO:0000256" key="7">
    <source>
        <dbReference type="ARBA" id="ARBA00025785"/>
    </source>
</evidence>
<evidence type="ECO:0000256" key="8">
    <source>
        <dbReference type="SAM" id="MobiDB-lite"/>
    </source>
</evidence>
<dbReference type="RefSeq" id="XP_013904007.1">
    <property type="nucleotide sequence ID" value="XM_014048553.1"/>
</dbReference>
<dbReference type="OrthoDB" id="1732682at2759"/>
<dbReference type="UniPathway" id="UPA00528">
    <property type="reaction ID" value="UER00586"/>
</dbReference>
<comment type="similarity">
    <text evidence="7">Belongs to the class-I pyridoxal-phosphate-dependent aminotransferase family. Alanine aminotransferase subfamily.</text>
</comment>
<dbReference type="Gene3D" id="3.90.1150.10">
    <property type="entry name" value="Aspartate Aminotransferase, domain 1"/>
    <property type="match status" value="1"/>
</dbReference>
<comment type="subunit">
    <text evidence="2">Homodimer.</text>
</comment>
<proteinExistence type="inferred from homology"/>
<keyword evidence="11" id="KW-1185">Reference proteome</keyword>
<evidence type="ECO:0000256" key="5">
    <source>
        <dbReference type="ARBA" id="ARBA00022898"/>
    </source>
</evidence>
<name>A0A0D2K3A7_9CHLO</name>
<dbReference type="EMBL" id="KK100574">
    <property type="protein sequence ID" value="KIZ04988.1"/>
    <property type="molecule type" value="Genomic_DNA"/>
</dbReference>
<dbReference type="GO" id="GO:0047958">
    <property type="term" value="F:glycine:2-oxoglutarate aminotransferase activity"/>
    <property type="evidence" value="ECO:0007669"/>
    <property type="project" value="TreeGrafter"/>
</dbReference>
<dbReference type="GO" id="GO:0042853">
    <property type="term" value="P:L-alanine catabolic process"/>
    <property type="evidence" value="ECO:0007669"/>
    <property type="project" value="UniProtKB-UniPathway"/>
</dbReference>
<dbReference type="UniPathway" id="UPA00322"/>
<reference evidence="10 11" key="1">
    <citation type="journal article" date="2013" name="BMC Genomics">
        <title>Reconstruction of the lipid metabolism for the microalga Monoraphidium neglectum from its genome sequence reveals characteristics suitable for biofuel production.</title>
        <authorList>
            <person name="Bogen C."/>
            <person name="Al-Dilaimi A."/>
            <person name="Albersmeier A."/>
            <person name="Wichmann J."/>
            <person name="Grundmann M."/>
            <person name="Rupp O."/>
            <person name="Lauersen K.J."/>
            <person name="Blifernez-Klassen O."/>
            <person name="Kalinowski J."/>
            <person name="Goesmann A."/>
            <person name="Mussgnug J.H."/>
            <person name="Kruse O."/>
        </authorList>
    </citation>
    <scope>NUCLEOTIDE SEQUENCE [LARGE SCALE GENOMIC DNA]</scope>
    <source>
        <strain evidence="10 11">SAG 48.87</strain>
    </source>
</reference>
<dbReference type="InterPro" id="IPR015422">
    <property type="entry name" value="PyrdxlP-dep_Trfase_small"/>
</dbReference>
<dbReference type="PANTHER" id="PTHR11751">
    <property type="entry name" value="ALANINE AMINOTRANSFERASE"/>
    <property type="match status" value="1"/>
</dbReference>
<evidence type="ECO:0000256" key="3">
    <source>
        <dbReference type="ARBA" id="ARBA00022576"/>
    </source>
</evidence>
<dbReference type="InterPro" id="IPR015421">
    <property type="entry name" value="PyrdxlP-dep_Trfase_major"/>
</dbReference>
<dbReference type="Gene3D" id="1.10.287.1970">
    <property type="match status" value="1"/>
</dbReference>
<dbReference type="FunFam" id="1.10.287.1970:FF:000001">
    <property type="entry name" value="Alanine aminotransferase 2"/>
    <property type="match status" value="1"/>
</dbReference>
<feature type="domain" description="Aminotransferase class I/classII large" evidence="9">
    <location>
        <begin position="131"/>
        <end position="224"/>
    </location>
</feature>
<gene>
    <name evidence="10" type="ORF">MNEG_2963</name>
</gene>
<accession>A0A0D2K3A7</accession>
<comment type="pathway">
    <text evidence="6">Photosynthesis; C4 acid pathway.</text>
</comment>
<dbReference type="GO" id="GO:0030170">
    <property type="term" value="F:pyridoxal phosphate binding"/>
    <property type="evidence" value="ECO:0007669"/>
    <property type="project" value="InterPro"/>
</dbReference>
<sequence>MRQQIVTRLARALAQRNGAGQWSQTRQLSAASPDPVFSEPASAPVASKDGKVLHPDLLNENMRKTQYAVRGELYLKAEELKNAGKPIIFTNVGNPHNLGAKPITFTRQVIALCAAPFLLQHPKVAELFPADAIERAKKLLGAFSGGIGAYQDSRGNFLVRQEVADFIKARDGHAADPNSIFLTDGASVAVRMCLNAAIRGPQDGILVPIPQYPLYSASIQLYGAMGARLGGLRRCRSDAQGV</sequence>
<comment type="cofactor">
    <cofactor evidence="1">
        <name>pyridoxal 5'-phosphate</name>
        <dbReference type="ChEBI" id="CHEBI:597326"/>
    </cofactor>
</comment>
<evidence type="ECO:0000259" key="9">
    <source>
        <dbReference type="Pfam" id="PF00155"/>
    </source>
</evidence>
<dbReference type="Proteomes" id="UP000054498">
    <property type="component" value="Unassembled WGS sequence"/>
</dbReference>
<evidence type="ECO:0000256" key="6">
    <source>
        <dbReference type="ARBA" id="ARBA00025709"/>
    </source>
</evidence>
<dbReference type="AlphaFoldDB" id="A0A0D2K3A7"/>
<dbReference type="STRING" id="145388.A0A0D2K3A7"/>
<dbReference type="SUPFAM" id="SSF53383">
    <property type="entry name" value="PLP-dependent transferases"/>
    <property type="match status" value="1"/>
</dbReference>
<dbReference type="EC" id="2.6.1.2" evidence="10"/>
<dbReference type="GeneID" id="25735841"/>
<keyword evidence="5" id="KW-0663">Pyridoxal phosphate</keyword>
<evidence type="ECO:0000256" key="4">
    <source>
        <dbReference type="ARBA" id="ARBA00022679"/>
    </source>
</evidence>
<keyword evidence="3 10" id="KW-0032">Aminotransferase</keyword>
<dbReference type="GO" id="GO:0004021">
    <property type="term" value="F:L-alanine:2-oxoglutarate aminotransferase activity"/>
    <property type="evidence" value="ECO:0007669"/>
    <property type="project" value="UniProtKB-EC"/>
</dbReference>
<dbReference type="GO" id="GO:0009853">
    <property type="term" value="P:photorespiration"/>
    <property type="evidence" value="ECO:0007669"/>
    <property type="project" value="TreeGrafter"/>
</dbReference>
<dbReference type="Pfam" id="PF00155">
    <property type="entry name" value="Aminotran_1_2"/>
    <property type="match status" value="1"/>
</dbReference>
<protein>
    <submittedName>
        <fullName evidence="10">Alanine transaminase</fullName>
        <ecNumber evidence="10">2.6.1.2</ecNumber>
    </submittedName>
</protein>
<evidence type="ECO:0000256" key="1">
    <source>
        <dbReference type="ARBA" id="ARBA00001933"/>
    </source>
</evidence>
<dbReference type="InterPro" id="IPR004839">
    <property type="entry name" value="Aminotransferase_I/II_large"/>
</dbReference>
<feature type="compositionally biased region" description="Polar residues" evidence="8">
    <location>
        <begin position="18"/>
        <end position="30"/>
    </location>
</feature>
<dbReference type="PANTHER" id="PTHR11751:SF373">
    <property type="entry name" value="GLUTAMATE--GLYOXYLATE AMINOTRANSFERASE 2"/>
    <property type="match status" value="1"/>
</dbReference>
<dbReference type="InterPro" id="IPR045088">
    <property type="entry name" value="ALAT1/2-like"/>
</dbReference>
<feature type="region of interest" description="Disordered" evidence="8">
    <location>
        <begin position="16"/>
        <end position="49"/>
    </location>
</feature>
<organism evidence="10 11">
    <name type="scientific">Monoraphidium neglectum</name>
    <dbReference type="NCBI Taxonomy" id="145388"/>
    <lineage>
        <taxon>Eukaryota</taxon>
        <taxon>Viridiplantae</taxon>
        <taxon>Chlorophyta</taxon>
        <taxon>core chlorophytes</taxon>
        <taxon>Chlorophyceae</taxon>
        <taxon>CS clade</taxon>
        <taxon>Sphaeropleales</taxon>
        <taxon>Selenastraceae</taxon>
        <taxon>Monoraphidium</taxon>
    </lineage>
</organism>
<dbReference type="KEGG" id="mng:MNEG_2963"/>
<dbReference type="InterPro" id="IPR015424">
    <property type="entry name" value="PyrdxlP-dep_Trfase"/>
</dbReference>
<evidence type="ECO:0000256" key="2">
    <source>
        <dbReference type="ARBA" id="ARBA00011738"/>
    </source>
</evidence>
<dbReference type="GO" id="GO:0008453">
    <property type="term" value="F:alanine-glyoxylate transaminase activity"/>
    <property type="evidence" value="ECO:0007669"/>
    <property type="project" value="TreeGrafter"/>
</dbReference>
<evidence type="ECO:0000313" key="11">
    <source>
        <dbReference type="Proteomes" id="UP000054498"/>
    </source>
</evidence>
<keyword evidence="4 10" id="KW-0808">Transferase</keyword>
<dbReference type="Gene3D" id="3.40.640.10">
    <property type="entry name" value="Type I PLP-dependent aspartate aminotransferase-like (Major domain)"/>
    <property type="match status" value="1"/>
</dbReference>
<evidence type="ECO:0000313" key="10">
    <source>
        <dbReference type="EMBL" id="KIZ04988.1"/>
    </source>
</evidence>